<dbReference type="InterPro" id="IPR052039">
    <property type="entry name" value="Caspase-related_regulators"/>
</dbReference>
<feature type="domain" description="Caspase family p20" evidence="4">
    <location>
        <begin position="308"/>
        <end position="444"/>
    </location>
</feature>
<dbReference type="PROSITE" id="PS50207">
    <property type="entry name" value="CASPASE_P10"/>
    <property type="match status" value="1"/>
</dbReference>
<dbReference type="InterPro" id="IPR002138">
    <property type="entry name" value="Pept_C14_p10"/>
</dbReference>
<keyword evidence="5" id="KW-1185">Reference proteome</keyword>
<dbReference type="InterPro" id="IPR011600">
    <property type="entry name" value="Pept_C14_caspase"/>
</dbReference>
<protein>
    <submittedName>
        <fullName evidence="6">Caspase-8-like</fullName>
    </submittedName>
</protein>
<name>A0A7E5V8W2_TRINI</name>
<accession>A0A7E5V8W2</accession>
<proteinExistence type="inferred from homology"/>
<comment type="similarity">
    <text evidence="1 2">Belongs to the peptidase C14A family.</text>
</comment>
<organism evidence="5 6">
    <name type="scientific">Trichoplusia ni</name>
    <name type="common">Cabbage looper</name>
    <dbReference type="NCBI Taxonomy" id="7111"/>
    <lineage>
        <taxon>Eukaryota</taxon>
        <taxon>Metazoa</taxon>
        <taxon>Ecdysozoa</taxon>
        <taxon>Arthropoda</taxon>
        <taxon>Hexapoda</taxon>
        <taxon>Insecta</taxon>
        <taxon>Pterygota</taxon>
        <taxon>Neoptera</taxon>
        <taxon>Endopterygota</taxon>
        <taxon>Lepidoptera</taxon>
        <taxon>Glossata</taxon>
        <taxon>Ditrysia</taxon>
        <taxon>Noctuoidea</taxon>
        <taxon>Noctuidae</taxon>
        <taxon>Plusiinae</taxon>
        <taxon>Trichoplusia</taxon>
    </lineage>
</organism>
<evidence type="ECO:0000313" key="6">
    <source>
        <dbReference type="RefSeq" id="XP_026724706.1"/>
    </source>
</evidence>
<dbReference type="Pfam" id="PF23725">
    <property type="entry name" value="Dredd_N"/>
    <property type="match status" value="1"/>
</dbReference>
<dbReference type="CTD" id="31011"/>
<dbReference type="KEGG" id="tnl:113491750"/>
<dbReference type="PANTHER" id="PTHR22576:SF41">
    <property type="entry name" value="CASPASE 14, APOPTOSIS-RELATED CYSTEINE PEPTIDASE"/>
    <property type="match status" value="1"/>
</dbReference>
<dbReference type="GO" id="GO:0006508">
    <property type="term" value="P:proteolysis"/>
    <property type="evidence" value="ECO:0007669"/>
    <property type="project" value="InterPro"/>
</dbReference>
<evidence type="ECO:0000259" key="3">
    <source>
        <dbReference type="PROSITE" id="PS50207"/>
    </source>
</evidence>
<dbReference type="SMART" id="SM00115">
    <property type="entry name" value="CASc"/>
    <property type="match status" value="1"/>
</dbReference>
<dbReference type="PROSITE" id="PS50208">
    <property type="entry name" value="CASPASE_P20"/>
    <property type="match status" value="1"/>
</dbReference>
<evidence type="ECO:0000256" key="1">
    <source>
        <dbReference type="ARBA" id="ARBA00010134"/>
    </source>
</evidence>
<dbReference type="PRINTS" id="PR00376">
    <property type="entry name" value="IL1BCENZYME"/>
</dbReference>
<dbReference type="Pfam" id="PF23724">
    <property type="entry name" value="Dredd_2nd"/>
    <property type="match status" value="1"/>
</dbReference>
<dbReference type="FunCoup" id="A0A7E5V8W2">
    <property type="interactions" value="279"/>
</dbReference>
<dbReference type="InterPro" id="IPR056260">
    <property type="entry name" value="Dredd_2nd"/>
</dbReference>
<evidence type="ECO:0000259" key="4">
    <source>
        <dbReference type="PROSITE" id="PS50208"/>
    </source>
</evidence>
<dbReference type="PANTHER" id="PTHR22576">
    <property type="entry name" value="MUCOSA ASSOCIATED LYMPHOID TISSUE LYMPHOMA TRANSLOCATION PROTEIN 1/PARACASPASE"/>
    <property type="match status" value="1"/>
</dbReference>
<dbReference type="RefSeq" id="XP_026724706.1">
    <property type="nucleotide sequence ID" value="XM_026868905.1"/>
</dbReference>
<dbReference type="InterPro" id="IPR029030">
    <property type="entry name" value="Caspase-like_dom_sf"/>
</dbReference>
<dbReference type="InterPro" id="IPR056259">
    <property type="entry name" value="Dredd_N"/>
</dbReference>
<dbReference type="InterPro" id="IPR001309">
    <property type="entry name" value="Pept_C14_p20"/>
</dbReference>
<dbReference type="Pfam" id="PF00656">
    <property type="entry name" value="Peptidase_C14"/>
    <property type="match status" value="1"/>
</dbReference>
<evidence type="ECO:0000313" key="5">
    <source>
        <dbReference type="Proteomes" id="UP000322000"/>
    </source>
</evidence>
<reference evidence="6" key="1">
    <citation type="submission" date="2025-08" db="UniProtKB">
        <authorList>
            <consortium name="RefSeq"/>
        </authorList>
    </citation>
    <scope>IDENTIFICATION</scope>
</reference>
<dbReference type="OrthoDB" id="6044770at2759"/>
<dbReference type="AlphaFoldDB" id="A0A7E5V8W2"/>
<sequence length="545" mass="62552">MEPDSRAHGIDADTILGNNDVMNMDIISEIEKELHDNPYDMTSLVFLLYDTPDTALQRLIVFQRVSNDAGSSINLNMLHEWFRHAKHSPNWKHEFVEALLICQLFGIVRKLGFNVPAARRHYQTENIHVKMYINPLKKALYKLCENINSDNLLKLKKTLLTYDIDTTEYDSCELIFLKLMCIKFITIDQFQYGKKVLGYKVTLEKLLKIVENLPGLKKIVMEINLLQQSINEEQGTVQSVVTSTPAAPMKVDESKQKDSQENYYNMDFDDVFKLLGELHLDESSPELLKSDNQNKLGNDSYAIKSNKRIGVCVIVNQENFYPSKDSIEITGQATSLERRIGSDKDRSLLERTMSSLNFSVFSKTDLDHRLMLKFIKDVIKYQVTKDDSIFMLCILSHGVKGHVYAADSVKVKVDDIQSMLDSEEAINIHDKPKLLIVQACQVDETKSPVLVADNPNYSCYLEKSNFLIYYATAPDLEAYRSERTGSVFIQILCRTIRKYANVEHVFDIFTKVTNNVTLLCTKVGYKQVPIFQSTLRKKLYLQIPQ</sequence>
<feature type="domain" description="Caspase family p10" evidence="3">
    <location>
        <begin position="463"/>
        <end position="541"/>
    </location>
</feature>
<dbReference type="GO" id="GO:0004197">
    <property type="term" value="F:cysteine-type endopeptidase activity"/>
    <property type="evidence" value="ECO:0007669"/>
    <property type="project" value="InterPro"/>
</dbReference>
<dbReference type="GeneID" id="113491750"/>
<dbReference type="SUPFAM" id="SSF52129">
    <property type="entry name" value="Caspase-like"/>
    <property type="match status" value="1"/>
</dbReference>
<evidence type="ECO:0000256" key="2">
    <source>
        <dbReference type="RuleBase" id="RU003971"/>
    </source>
</evidence>
<dbReference type="Proteomes" id="UP000322000">
    <property type="component" value="Chromosome 3"/>
</dbReference>
<dbReference type="InterPro" id="IPR015917">
    <property type="entry name" value="Pept_C14A"/>
</dbReference>
<gene>
    <name evidence="6" type="primary">LOC113491750</name>
</gene>
<dbReference type="InParanoid" id="A0A7E5V8W2"/>
<dbReference type="Gene3D" id="3.40.50.1460">
    <property type="match status" value="1"/>
</dbReference>